<reference evidence="1 2" key="1">
    <citation type="submission" date="2024-02" db="EMBL/GenBank/DDBJ databases">
        <title>Rhodopirellula caenicola NBRC 110016.</title>
        <authorList>
            <person name="Ichikawa N."/>
            <person name="Katano-Makiyama Y."/>
            <person name="Hidaka K."/>
        </authorList>
    </citation>
    <scope>NUCLEOTIDE SEQUENCE [LARGE SCALE GENOMIC DNA]</scope>
    <source>
        <strain evidence="1 2">NBRC 110016</strain>
    </source>
</reference>
<evidence type="ECO:0000313" key="1">
    <source>
        <dbReference type="EMBL" id="GAA5504631.1"/>
    </source>
</evidence>
<sequence length="118" mass="12970">MRLPKVAFSLTTILLLAAVSSPWILPLAFAENPIPAKEVAKTYPVTYRTADLPVWTKDGKWSPELLMTLIQSAISPTSWEAAGGTSAMAPYPQNSSIVILTTSENHDELQSLLNRFRN</sequence>
<comment type="caution">
    <text evidence="1">The sequence shown here is derived from an EMBL/GenBank/DDBJ whole genome shotgun (WGS) entry which is preliminary data.</text>
</comment>
<name>A0ABP9VHE3_9BACT</name>
<organism evidence="1 2">
    <name type="scientific">Novipirellula caenicola</name>
    <dbReference type="NCBI Taxonomy" id="1536901"/>
    <lineage>
        <taxon>Bacteria</taxon>
        <taxon>Pseudomonadati</taxon>
        <taxon>Planctomycetota</taxon>
        <taxon>Planctomycetia</taxon>
        <taxon>Pirellulales</taxon>
        <taxon>Pirellulaceae</taxon>
        <taxon>Novipirellula</taxon>
    </lineage>
</organism>
<protein>
    <submittedName>
        <fullName evidence="1">Uncharacterized protein</fullName>
    </submittedName>
</protein>
<evidence type="ECO:0000313" key="2">
    <source>
        <dbReference type="Proteomes" id="UP001416858"/>
    </source>
</evidence>
<gene>
    <name evidence="1" type="ORF">Rcae01_00070</name>
</gene>
<proteinExistence type="predicted"/>
<dbReference type="Proteomes" id="UP001416858">
    <property type="component" value="Unassembled WGS sequence"/>
</dbReference>
<dbReference type="EMBL" id="BAABRO010000001">
    <property type="protein sequence ID" value="GAA5504631.1"/>
    <property type="molecule type" value="Genomic_DNA"/>
</dbReference>
<accession>A0ABP9VHE3</accession>
<keyword evidence="2" id="KW-1185">Reference proteome</keyword>